<feature type="coiled-coil region" evidence="3">
    <location>
        <begin position="212"/>
        <end position="260"/>
    </location>
</feature>
<feature type="domain" description="GGDEF" evidence="8">
    <location>
        <begin position="557"/>
        <end position="690"/>
    </location>
</feature>
<protein>
    <recommendedName>
        <fullName evidence="1">cyclic-guanylate-specific phosphodiesterase</fullName>
        <ecNumber evidence="1">3.1.4.52</ecNumber>
    </recommendedName>
</protein>
<evidence type="ECO:0000259" key="8">
    <source>
        <dbReference type="PROSITE" id="PS50887"/>
    </source>
</evidence>
<evidence type="ECO:0000313" key="9">
    <source>
        <dbReference type="EMBL" id="SEK28156.1"/>
    </source>
</evidence>
<evidence type="ECO:0000256" key="2">
    <source>
        <dbReference type="ARBA" id="ARBA00022636"/>
    </source>
</evidence>
<feature type="transmembrane region" description="Helical" evidence="4">
    <location>
        <begin position="175"/>
        <end position="196"/>
    </location>
</feature>
<evidence type="ECO:0000256" key="4">
    <source>
        <dbReference type="SAM" id="Phobius"/>
    </source>
</evidence>
<dbReference type="SMART" id="SM00091">
    <property type="entry name" value="PAS"/>
    <property type="match status" value="2"/>
</dbReference>
<dbReference type="PROSITE" id="PS50883">
    <property type="entry name" value="EAL"/>
    <property type="match status" value="1"/>
</dbReference>
<dbReference type="Pfam" id="PF00563">
    <property type="entry name" value="EAL"/>
    <property type="match status" value="1"/>
</dbReference>
<feature type="transmembrane region" description="Helical" evidence="4">
    <location>
        <begin position="132"/>
        <end position="155"/>
    </location>
</feature>
<dbReference type="CDD" id="cd01948">
    <property type="entry name" value="EAL"/>
    <property type="match status" value="1"/>
</dbReference>
<keyword evidence="10" id="KW-1185">Reference proteome</keyword>
<feature type="transmembrane region" description="Helical" evidence="4">
    <location>
        <begin position="63"/>
        <end position="80"/>
    </location>
</feature>
<sequence>MTAALSFVPLREAAAELSARYAMELRVARTNLLYQGSRLPTLLMLLAVTSCAVLHWQQQANVWLLVWLGTVGVLALLRITQVVAFERASLSRKASRHWRVNFLIGALLSGISLGLTALFIQEVPGFIQQMLVYGLLACAVLSASVAYAVSVPAFLTFALPSLLPASVFLLSQEGAYARGWGLLGLIMLAGLVLIAWQMHRLIQHNLLRRFQHQALIETLQEANNRSDQLNSHLAEEVQQRRRAEQALREAHDELEQRVVERTAALQATSSELTASKERLDLALEASRLALWDWDLDTDQVFHSRVQELFGVEPELVTGMLKDLRPRLHPDDVPLLRKALMDHLRGQTSEYIVEYRVRHNDGHWVWLEDRGRAVARDSAGRVHRMLGTRRDISLRRQREDQQRLAVTVFDAASEGIFILNVEGEVLSVNDALLKITGQRRERVEGFRIDEIAGNFDLLKRYLQIRGELIRVGRWQGELSGTRESGEHYPQWLEMTVVRNAQGRITHFVGFLTDLSARRAIEDRLRYLSHYDPLTGLANRALFRERLHQASQRVRQQGRNLALLHIDLDRFKHINESLGQEFADRVLTQIAQRLTEAVPEAEMLARLSADEFALLIDHHTSLSALSRIASRLLSKIREPLQLDGHELVHSASVGISLYPDNAREVSALMSQAQQAMQHAKHVGGDTFQFYSDNLQACTVERLQLENDLRKAIREEQLAVYFQPKLDVRTGQVCGAEALVRWRHPSLGLIAPAAFITLAEETGLIAAIGEYVLREACRNACQWREAGLDELRVAVNLSAQQLRQGNLVSLVRGILQETGLAPHLLELELTESLLLDNLDSTLLTLNQLKSLGVGLAIDDFGTGYSSLSYLKRLPVDSVKIDQCFVSDLPREGEDAAIIRAIIALAHALDLRVVAEGVEEHAQLAFLKAQQCDEVQGYLISPPRDAAAFERLLVEQQALA</sequence>
<feature type="transmembrane region" description="Helical" evidence="4">
    <location>
        <begin position="100"/>
        <end position="120"/>
    </location>
</feature>
<dbReference type="STRING" id="1429083.GCA_001885685_02266"/>
<dbReference type="InterPro" id="IPR035919">
    <property type="entry name" value="EAL_sf"/>
</dbReference>
<feature type="domain" description="PAC" evidence="6">
    <location>
        <begin position="350"/>
        <end position="403"/>
    </location>
</feature>
<dbReference type="GO" id="GO:0071111">
    <property type="term" value="F:cyclic-guanylate-specific phosphodiesterase activity"/>
    <property type="evidence" value="ECO:0007669"/>
    <property type="project" value="UniProtKB-EC"/>
</dbReference>
<dbReference type="Gene3D" id="3.30.450.20">
    <property type="entry name" value="PAS domain"/>
    <property type="match status" value="2"/>
</dbReference>
<dbReference type="SMART" id="SM00052">
    <property type="entry name" value="EAL"/>
    <property type="match status" value="1"/>
</dbReference>
<feature type="domain" description="PAS" evidence="5">
    <location>
        <begin position="301"/>
        <end position="346"/>
    </location>
</feature>
<evidence type="ECO:0000313" key="10">
    <source>
        <dbReference type="Proteomes" id="UP000185766"/>
    </source>
</evidence>
<dbReference type="AlphaFoldDB" id="A0A1H7FPX2"/>
<dbReference type="SUPFAM" id="SSF141868">
    <property type="entry name" value="EAL domain-like"/>
    <property type="match status" value="1"/>
</dbReference>
<evidence type="ECO:0000259" key="5">
    <source>
        <dbReference type="PROSITE" id="PS50112"/>
    </source>
</evidence>
<feature type="domain" description="PAS" evidence="5">
    <location>
        <begin position="400"/>
        <end position="444"/>
    </location>
</feature>
<dbReference type="PROSITE" id="PS50112">
    <property type="entry name" value="PAS"/>
    <property type="match status" value="2"/>
</dbReference>
<feature type="domain" description="PAC" evidence="6">
    <location>
        <begin position="473"/>
        <end position="525"/>
    </location>
</feature>
<keyword evidence="4" id="KW-0812">Transmembrane</keyword>
<dbReference type="NCBIfam" id="TIGR00229">
    <property type="entry name" value="sensory_box"/>
    <property type="match status" value="2"/>
</dbReference>
<dbReference type="Gene3D" id="3.30.70.270">
    <property type="match status" value="1"/>
</dbReference>
<dbReference type="Proteomes" id="UP000185766">
    <property type="component" value="Unassembled WGS sequence"/>
</dbReference>
<dbReference type="InterPro" id="IPR000160">
    <property type="entry name" value="GGDEF_dom"/>
</dbReference>
<dbReference type="Pfam" id="PF08447">
    <property type="entry name" value="PAS_3"/>
    <property type="match status" value="1"/>
</dbReference>
<dbReference type="EMBL" id="FOAS01000001">
    <property type="protein sequence ID" value="SEK28156.1"/>
    <property type="molecule type" value="Genomic_DNA"/>
</dbReference>
<dbReference type="InterPro" id="IPR013655">
    <property type="entry name" value="PAS_fold_3"/>
</dbReference>
<dbReference type="SMART" id="SM00086">
    <property type="entry name" value="PAC"/>
    <property type="match status" value="2"/>
</dbReference>
<evidence type="ECO:0000256" key="3">
    <source>
        <dbReference type="SAM" id="Coils"/>
    </source>
</evidence>
<dbReference type="InterPro" id="IPR001633">
    <property type="entry name" value="EAL_dom"/>
</dbReference>
<dbReference type="NCBIfam" id="TIGR00254">
    <property type="entry name" value="GGDEF"/>
    <property type="match status" value="1"/>
</dbReference>
<dbReference type="FunFam" id="3.20.20.450:FF:000001">
    <property type="entry name" value="Cyclic di-GMP phosphodiesterase yahA"/>
    <property type="match status" value="1"/>
</dbReference>
<dbReference type="Pfam" id="PF00990">
    <property type="entry name" value="GGDEF"/>
    <property type="match status" value="1"/>
</dbReference>
<dbReference type="InterPro" id="IPR035965">
    <property type="entry name" value="PAS-like_dom_sf"/>
</dbReference>
<keyword evidence="4" id="KW-1133">Transmembrane helix</keyword>
<keyword evidence="2" id="KW-0973">c-di-GMP</keyword>
<dbReference type="InterPro" id="IPR052155">
    <property type="entry name" value="Biofilm_reg_signaling"/>
</dbReference>
<evidence type="ECO:0000259" key="6">
    <source>
        <dbReference type="PROSITE" id="PS50113"/>
    </source>
</evidence>
<evidence type="ECO:0000259" key="7">
    <source>
        <dbReference type="PROSITE" id="PS50883"/>
    </source>
</evidence>
<dbReference type="SUPFAM" id="SSF55785">
    <property type="entry name" value="PYP-like sensor domain (PAS domain)"/>
    <property type="match status" value="2"/>
</dbReference>
<dbReference type="SMART" id="SM00267">
    <property type="entry name" value="GGDEF"/>
    <property type="match status" value="1"/>
</dbReference>
<dbReference type="Pfam" id="PF13426">
    <property type="entry name" value="PAS_9"/>
    <property type="match status" value="1"/>
</dbReference>
<evidence type="ECO:0000256" key="1">
    <source>
        <dbReference type="ARBA" id="ARBA00012282"/>
    </source>
</evidence>
<feature type="domain" description="EAL" evidence="7">
    <location>
        <begin position="699"/>
        <end position="953"/>
    </location>
</feature>
<dbReference type="InterPro" id="IPR000700">
    <property type="entry name" value="PAS-assoc_C"/>
</dbReference>
<dbReference type="SUPFAM" id="SSF55073">
    <property type="entry name" value="Nucleotide cyclase"/>
    <property type="match status" value="1"/>
</dbReference>
<dbReference type="EC" id="3.1.4.52" evidence="1"/>
<keyword evidence="3" id="KW-0175">Coiled coil</keyword>
<accession>A0A1H7FPX2</accession>
<dbReference type="CDD" id="cd01949">
    <property type="entry name" value="GGDEF"/>
    <property type="match status" value="1"/>
</dbReference>
<feature type="transmembrane region" description="Helical" evidence="4">
    <location>
        <begin position="39"/>
        <end position="56"/>
    </location>
</feature>
<gene>
    <name evidence="9" type="ORF">SAMN05216214_101297</name>
</gene>
<proteinExistence type="predicted"/>
<reference evidence="9 10" key="1">
    <citation type="submission" date="2016-10" db="EMBL/GenBank/DDBJ databases">
        <authorList>
            <person name="de Groot N.N."/>
        </authorList>
    </citation>
    <scope>NUCLEOTIDE SEQUENCE [LARGE SCALE GENOMIC DNA]</scope>
    <source>
        <strain evidence="9 10">JCM 19513</strain>
    </source>
</reference>
<keyword evidence="4" id="KW-0472">Membrane</keyword>
<dbReference type="InterPro" id="IPR000014">
    <property type="entry name" value="PAS"/>
</dbReference>
<dbReference type="PROSITE" id="PS50887">
    <property type="entry name" value="GGDEF"/>
    <property type="match status" value="1"/>
</dbReference>
<dbReference type="PANTHER" id="PTHR44757">
    <property type="entry name" value="DIGUANYLATE CYCLASE DGCP"/>
    <property type="match status" value="1"/>
</dbReference>
<dbReference type="RefSeq" id="WP_074864347.1">
    <property type="nucleotide sequence ID" value="NZ_FOAS01000001.1"/>
</dbReference>
<dbReference type="InterPro" id="IPR001610">
    <property type="entry name" value="PAC"/>
</dbReference>
<dbReference type="Gene3D" id="3.20.20.450">
    <property type="entry name" value="EAL domain"/>
    <property type="match status" value="1"/>
</dbReference>
<name>A0A1H7FPX2_9GAMM</name>
<dbReference type="InterPro" id="IPR029787">
    <property type="entry name" value="Nucleotide_cyclase"/>
</dbReference>
<dbReference type="CDD" id="cd00130">
    <property type="entry name" value="PAS"/>
    <property type="match status" value="2"/>
</dbReference>
<dbReference type="InterPro" id="IPR043128">
    <property type="entry name" value="Rev_trsase/Diguanyl_cyclase"/>
</dbReference>
<dbReference type="PROSITE" id="PS50113">
    <property type="entry name" value="PAC"/>
    <property type="match status" value="2"/>
</dbReference>
<organism evidence="9 10">
    <name type="scientific">Atopomonas hussainii</name>
    <dbReference type="NCBI Taxonomy" id="1429083"/>
    <lineage>
        <taxon>Bacteria</taxon>
        <taxon>Pseudomonadati</taxon>
        <taxon>Pseudomonadota</taxon>
        <taxon>Gammaproteobacteria</taxon>
        <taxon>Pseudomonadales</taxon>
        <taxon>Pseudomonadaceae</taxon>
        <taxon>Atopomonas</taxon>
    </lineage>
</organism>
<dbReference type="PANTHER" id="PTHR44757:SF2">
    <property type="entry name" value="BIOFILM ARCHITECTURE MAINTENANCE PROTEIN MBAA"/>
    <property type="match status" value="1"/>
</dbReference>